<evidence type="ECO:0000256" key="1">
    <source>
        <dbReference type="ARBA" id="ARBA00004308"/>
    </source>
</evidence>
<dbReference type="RefSeq" id="WP_307268710.1">
    <property type="nucleotide sequence ID" value="NZ_JAUSVX010000001.1"/>
</dbReference>
<keyword evidence="5" id="KW-0472">Membrane</keyword>
<dbReference type="InterPro" id="IPR044527">
    <property type="entry name" value="NrtA/CpmA_ABC-bd_dom"/>
</dbReference>
<dbReference type="EMBL" id="JAUSVX010000001">
    <property type="protein sequence ID" value="MDQ0468103.1"/>
    <property type="molecule type" value="Genomic_DNA"/>
</dbReference>
<evidence type="ECO:0000256" key="2">
    <source>
        <dbReference type="ARBA" id="ARBA00022448"/>
    </source>
</evidence>
<keyword evidence="7" id="KW-1185">Reference proteome</keyword>
<comment type="caution">
    <text evidence="6">The sequence shown here is derived from an EMBL/GenBank/DDBJ whole genome shotgun (WGS) entry which is preliminary data.</text>
</comment>
<keyword evidence="4" id="KW-0997">Cell inner membrane</keyword>
<proteinExistence type="predicted"/>
<keyword evidence="2" id="KW-0813">Transport</keyword>
<dbReference type="PANTHER" id="PTHR30024:SF43">
    <property type="entry name" value="BLL4572 PROTEIN"/>
    <property type="match status" value="1"/>
</dbReference>
<organism evidence="6 7">
    <name type="scientific">Labrys wisconsinensis</name>
    <dbReference type="NCBI Taxonomy" id="425677"/>
    <lineage>
        <taxon>Bacteria</taxon>
        <taxon>Pseudomonadati</taxon>
        <taxon>Pseudomonadota</taxon>
        <taxon>Alphaproteobacteria</taxon>
        <taxon>Hyphomicrobiales</taxon>
        <taxon>Xanthobacteraceae</taxon>
        <taxon>Labrys</taxon>
    </lineage>
</organism>
<keyword evidence="3" id="KW-1003">Cell membrane</keyword>
<reference evidence="6 7" key="1">
    <citation type="submission" date="2023-07" db="EMBL/GenBank/DDBJ databases">
        <title>Genomic Encyclopedia of Type Strains, Phase IV (KMG-IV): sequencing the most valuable type-strain genomes for metagenomic binning, comparative biology and taxonomic classification.</title>
        <authorList>
            <person name="Goeker M."/>
        </authorList>
    </citation>
    <scope>NUCLEOTIDE SEQUENCE [LARGE SCALE GENOMIC DNA]</scope>
    <source>
        <strain evidence="6 7">DSM 19619</strain>
    </source>
</reference>
<dbReference type="PANTHER" id="PTHR30024">
    <property type="entry name" value="ALIPHATIC SULFONATES-BINDING PROTEIN-RELATED"/>
    <property type="match status" value="1"/>
</dbReference>
<keyword evidence="6" id="KW-0067">ATP-binding</keyword>
<gene>
    <name evidence="6" type="ORF">QO011_001098</name>
</gene>
<evidence type="ECO:0000256" key="3">
    <source>
        <dbReference type="ARBA" id="ARBA00022475"/>
    </source>
</evidence>
<evidence type="ECO:0000256" key="4">
    <source>
        <dbReference type="ARBA" id="ARBA00022519"/>
    </source>
</evidence>
<protein>
    <submittedName>
        <fullName evidence="6">NitT/TauT family transport system ATP-binding protein</fullName>
    </submittedName>
</protein>
<dbReference type="Proteomes" id="UP001242480">
    <property type="component" value="Unassembled WGS sequence"/>
</dbReference>
<evidence type="ECO:0000256" key="5">
    <source>
        <dbReference type="ARBA" id="ARBA00023136"/>
    </source>
</evidence>
<keyword evidence="6" id="KW-0547">Nucleotide-binding</keyword>
<name>A0ABU0J3W3_9HYPH</name>
<dbReference type="GO" id="GO:0005524">
    <property type="term" value="F:ATP binding"/>
    <property type="evidence" value="ECO:0007669"/>
    <property type="project" value="UniProtKB-KW"/>
</dbReference>
<dbReference type="SUPFAM" id="SSF53850">
    <property type="entry name" value="Periplasmic binding protein-like II"/>
    <property type="match status" value="1"/>
</dbReference>
<dbReference type="CDD" id="cd13553">
    <property type="entry name" value="PBP2_NrtA_CpmA_like"/>
    <property type="match status" value="1"/>
</dbReference>
<dbReference type="Pfam" id="PF13379">
    <property type="entry name" value="NMT1_2"/>
    <property type="match status" value="1"/>
</dbReference>
<evidence type="ECO:0000313" key="6">
    <source>
        <dbReference type="EMBL" id="MDQ0468103.1"/>
    </source>
</evidence>
<accession>A0ABU0J3W3</accession>
<dbReference type="Gene3D" id="3.40.190.10">
    <property type="entry name" value="Periplasmic binding protein-like II"/>
    <property type="match status" value="2"/>
</dbReference>
<evidence type="ECO:0000313" key="7">
    <source>
        <dbReference type="Proteomes" id="UP001242480"/>
    </source>
</evidence>
<comment type="subcellular location">
    <subcellularLocation>
        <location evidence="1">Endomembrane system</location>
    </subcellularLocation>
</comment>
<sequence>MSTSLRIGFLPLVDAALLVAAREEGFAEAEGLSVDLVRDVSWANLRDRLAVGMLDAAQMLAPAAIASTLGLGHLTVPMAAPVMLSRNGNAITLSTRLFAAMAEAAEGDIADVAVSARAFAAVTAARLARGEGPPVLATVFPFSTHALLVEAWLRRAGLRAGEDIPTVVLPPQLMAASLANGQIDGFCAGAPWNVLAVEAGHGAVAALGLDLIADAPEKLLVFPAAEIDRRADTALALARAVLAAARWAQAPDHRARLAVHMAGSAYLDMPAVRIEAILAGRIALGAGRPPRLAPAYLRIDPAALAPGAEVADRLIDAMVAAGQMQDGPAARALARGVFREDLHRLAT</sequence>